<keyword evidence="1" id="KW-0732">Signal</keyword>
<gene>
    <name evidence="2" type="ORF">TSPGSL018_9098</name>
</gene>
<feature type="chain" id="PRO_5001605621" evidence="1">
    <location>
        <begin position="23"/>
        <end position="88"/>
    </location>
</feature>
<proteinExistence type="predicted"/>
<evidence type="ECO:0000256" key="1">
    <source>
        <dbReference type="SAM" id="SignalP"/>
    </source>
</evidence>
<dbReference type="EMBL" id="GBEZ01018122">
    <property type="protein sequence ID" value="JAC68283.1"/>
    <property type="molecule type" value="Transcribed_RNA"/>
</dbReference>
<name>A0A061R8I5_9CHLO</name>
<protein>
    <submittedName>
        <fullName evidence="2">Uncharacterized protein</fullName>
    </submittedName>
</protein>
<organism evidence="2">
    <name type="scientific">Tetraselmis sp. GSL018</name>
    <dbReference type="NCBI Taxonomy" id="582737"/>
    <lineage>
        <taxon>Eukaryota</taxon>
        <taxon>Viridiplantae</taxon>
        <taxon>Chlorophyta</taxon>
        <taxon>core chlorophytes</taxon>
        <taxon>Chlorodendrophyceae</taxon>
        <taxon>Chlorodendrales</taxon>
        <taxon>Chlorodendraceae</taxon>
        <taxon>Tetraselmis</taxon>
    </lineage>
</organism>
<dbReference type="AlphaFoldDB" id="A0A061R8I5"/>
<sequence>MEISHRPALILLTTILFHNANSQEGNIPVEDNTATCDASLGSDEANCEACVGTNVTVRFHSCPREMPNLSMYCCCFDFGFFKGFGVLR</sequence>
<feature type="signal peptide" evidence="1">
    <location>
        <begin position="1"/>
        <end position="22"/>
    </location>
</feature>
<reference evidence="2" key="1">
    <citation type="submission" date="2014-05" db="EMBL/GenBank/DDBJ databases">
        <title>The transcriptome of the halophilic microalga Tetraselmis sp. GSL018 isolated from the Great Salt Lake, Utah.</title>
        <authorList>
            <person name="Jinkerson R.E."/>
            <person name="D'Adamo S."/>
            <person name="Posewitz M.C."/>
        </authorList>
    </citation>
    <scope>NUCLEOTIDE SEQUENCE</scope>
    <source>
        <strain evidence="2">GSL018</strain>
    </source>
</reference>
<evidence type="ECO:0000313" key="2">
    <source>
        <dbReference type="EMBL" id="JAC68283.1"/>
    </source>
</evidence>
<accession>A0A061R8I5</accession>